<dbReference type="PANTHER" id="PTHR13780:SF35">
    <property type="entry name" value="LD22662P"/>
    <property type="match status" value="1"/>
</dbReference>
<feature type="region of interest" description="Disordered" evidence="5">
    <location>
        <begin position="94"/>
        <end position="149"/>
    </location>
</feature>
<reference evidence="7 8" key="1">
    <citation type="journal article" date="2024" name="Nat. Commun.">
        <title>Phylogenomics reveals the evolutionary origins of lichenization in chlorophyte algae.</title>
        <authorList>
            <person name="Puginier C."/>
            <person name="Libourel C."/>
            <person name="Otte J."/>
            <person name="Skaloud P."/>
            <person name="Haon M."/>
            <person name="Grisel S."/>
            <person name="Petersen M."/>
            <person name="Berrin J.G."/>
            <person name="Delaux P.M."/>
            <person name="Dal Grande F."/>
            <person name="Keller J."/>
        </authorList>
    </citation>
    <scope>NUCLEOTIDE SEQUENCE [LARGE SCALE GENOMIC DNA]</scope>
    <source>
        <strain evidence="7 8">SAG 245.80</strain>
    </source>
</reference>
<keyword evidence="2" id="KW-0677">Repeat</keyword>
<gene>
    <name evidence="7" type="ORF">WJX81_002159</name>
</gene>
<dbReference type="FunFam" id="2.60.40.10:FF:001860">
    <property type="entry name" value="Sucrose nonfermenting 4-like protein"/>
    <property type="match status" value="1"/>
</dbReference>
<sequence length="547" mass="58521">MAFFVPTRFTWRFGGQMVHLCGSFTRWVETVPMAAVDGSPGVYSVVVHLPPGYHQYKFIVDGEWRHDETQPFMPDPLGNVNNWLFVRRPEAQAQQSGALHGTHAAPHQPLAHTSPPLAPLAPAAAPAHHPQPAAAAAQPPASSMAATGSISTDVDMQSVESSADSVLAPIALQADEPAYTRNRVRDFLRGHSCYELIPESGKVVLLDTGLPIRQAFHALHEQGVASAPLWDADTVSVVGMISASDFIFILRRLRSSVTSGGNPMSEAEMDNYTIRGLREEATAAGRPPKPLVSLRPQDSLHAVIGKLFRSRCSMAPVLSSSEGGEACTLLHIATISGALACLMRHFRASLASLPLLAQPISALPVGTWSPNSLHAQAEPAANGTPQGSERRDWRKVRPLHTVQPGTPLTTALGLLLEAGVSVLPVVDESGVLLDMYARSDITQLARGNAYNRLQWEEVTVGQALALAQLSAPAWPGQPGAQGGEGGGVAATKLQRVYVCTARDTLRSVVERLSVPGVRRLFIMDPATRRVEGLVSLSDVAAFLFDVI</sequence>
<dbReference type="InterPro" id="IPR032640">
    <property type="entry name" value="AMPK1_CBM"/>
</dbReference>
<comment type="similarity">
    <text evidence="1">Belongs to the 5'-AMP-activated protein kinase gamma subunit family.</text>
</comment>
<proteinExistence type="inferred from homology"/>
<name>A0AAW1S2I3_9CHLO</name>
<dbReference type="InterPro" id="IPR046342">
    <property type="entry name" value="CBS_dom_sf"/>
</dbReference>
<evidence type="ECO:0000256" key="1">
    <source>
        <dbReference type="ARBA" id="ARBA00006750"/>
    </source>
</evidence>
<dbReference type="InterPro" id="IPR013783">
    <property type="entry name" value="Ig-like_fold"/>
</dbReference>
<evidence type="ECO:0000313" key="8">
    <source>
        <dbReference type="Proteomes" id="UP001445335"/>
    </source>
</evidence>
<dbReference type="SUPFAM" id="SSF81296">
    <property type="entry name" value="E set domains"/>
    <property type="match status" value="1"/>
</dbReference>
<dbReference type="CDD" id="cd02859">
    <property type="entry name" value="E_set_AMPKbeta_like_N"/>
    <property type="match status" value="1"/>
</dbReference>
<evidence type="ECO:0000256" key="5">
    <source>
        <dbReference type="SAM" id="MobiDB-lite"/>
    </source>
</evidence>
<dbReference type="InterPro" id="IPR014756">
    <property type="entry name" value="Ig_E-set"/>
</dbReference>
<dbReference type="SMART" id="SM00116">
    <property type="entry name" value="CBS"/>
    <property type="match status" value="3"/>
</dbReference>
<dbReference type="InterPro" id="IPR000644">
    <property type="entry name" value="CBS_dom"/>
</dbReference>
<evidence type="ECO:0000313" key="7">
    <source>
        <dbReference type="EMBL" id="KAK9839636.1"/>
    </source>
</evidence>
<evidence type="ECO:0000256" key="2">
    <source>
        <dbReference type="ARBA" id="ARBA00022737"/>
    </source>
</evidence>
<feature type="domain" description="CBS" evidence="6">
    <location>
        <begin position="490"/>
        <end position="547"/>
    </location>
</feature>
<accession>A0AAW1S2I3</accession>
<evidence type="ECO:0000256" key="3">
    <source>
        <dbReference type="ARBA" id="ARBA00023122"/>
    </source>
</evidence>
<evidence type="ECO:0000256" key="4">
    <source>
        <dbReference type="PROSITE-ProRule" id="PRU00703"/>
    </source>
</evidence>
<keyword evidence="3 4" id="KW-0129">CBS domain</keyword>
<feature type="domain" description="CBS" evidence="6">
    <location>
        <begin position="395"/>
        <end position="453"/>
    </location>
</feature>
<dbReference type="Pfam" id="PF16561">
    <property type="entry name" value="AMPK1_CBM"/>
    <property type="match status" value="1"/>
</dbReference>
<feature type="domain" description="CBS" evidence="6">
    <location>
        <begin position="196"/>
        <end position="256"/>
    </location>
</feature>
<dbReference type="PANTHER" id="PTHR13780">
    <property type="entry name" value="AMP-ACTIVATED PROTEIN KINASE, GAMMA REGULATORY SUBUNIT"/>
    <property type="match status" value="1"/>
</dbReference>
<dbReference type="Gene3D" id="2.60.40.10">
    <property type="entry name" value="Immunoglobulins"/>
    <property type="match status" value="1"/>
</dbReference>
<dbReference type="InterPro" id="IPR050511">
    <property type="entry name" value="AMPK_gamma/SDS23_families"/>
</dbReference>
<dbReference type="Pfam" id="PF00571">
    <property type="entry name" value="CBS"/>
    <property type="match status" value="1"/>
</dbReference>
<dbReference type="EMBL" id="JALJOU010000015">
    <property type="protein sequence ID" value="KAK9839636.1"/>
    <property type="molecule type" value="Genomic_DNA"/>
</dbReference>
<dbReference type="SUPFAM" id="SSF54631">
    <property type="entry name" value="CBS-domain pair"/>
    <property type="match status" value="2"/>
</dbReference>
<organism evidence="7 8">
    <name type="scientific">Elliptochloris bilobata</name>
    <dbReference type="NCBI Taxonomy" id="381761"/>
    <lineage>
        <taxon>Eukaryota</taxon>
        <taxon>Viridiplantae</taxon>
        <taxon>Chlorophyta</taxon>
        <taxon>core chlorophytes</taxon>
        <taxon>Trebouxiophyceae</taxon>
        <taxon>Trebouxiophyceae incertae sedis</taxon>
        <taxon>Elliptochloris clade</taxon>
        <taxon>Elliptochloris</taxon>
    </lineage>
</organism>
<dbReference type="PROSITE" id="PS51371">
    <property type="entry name" value="CBS"/>
    <property type="match status" value="3"/>
</dbReference>
<feature type="compositionally biased region" description="Low complexity" evidence="5">
    <location>
        <begin position="109"/>
        <end position="147"/>
    </location>
</feature>
<dbReference type="Gene3D" id="3.10.580.10">
    <property type="entry name" value="CBS-domain"/>
    <property type="match status" value="2"/>
</dbReference>
<dbReference type="AlphaFoldDB" id="A0AAW1S2I3"/>
<evidence type="ECO:0000259" key="6">
    <source>
        <dbReference type="PROSITE" id="PS51371"/>
    </source>
</evidence>
<keyword evidence="8" id="KW-1185">Reference proteome</keyword>
<protein>
    <recommendedName>
        <fullName evidence="6">CBS domain-containing protein</fullName>
    </recommendedName>
</protein>
<dbReference type="Proteomes" id="UP001445335">
    <property type="component" value="Unassembled WGS sequence"/>
</dbReference>
<comment type="caution">
    <text evidence="7">The sequence shown here is derived from an EMBL/GenBank/DDBJ whole genome shotgun (WGS) entry which is preliminary data.</text>
</comment>